<dbReference type="PANTHER" id="PTHR44825">
    <property type="match status" value="1"/>
</dbReference>
<gene>
    <name evidence="3" type="ORF">SSP24_68420</name>
</gene>
<dbReference type="InterPro" id="IPR036869">
    <property type="entry name" value="J_dom_sf"/>
</dbReference>
<name>A0A4Y3VQP8_9ACTN</name>
<dbReference type="RefSeq" id="WP_141313854.1">
    <property type="nucleotide sequence ID" value="NZ_BJND01000066.1"/>
</dbReference>
<dbReference type="CDD" id="cd06257">
    <property type="entry name" value="DnaJ"/>
    <property type="match status" value="1"/>
</dbReference>
<feature type="region of interest" description="Disordered" evidence="1">
    <location>
        <begin position="69"/>
        <end position="89"/>
    </location>
</feature>
<dbReference type="PANTHER" id="PTHR44825:SF1">
    <property type="entry name" value="DNAJ HOMOLOG SUBFAMILY C MEMBER 4"/>
    <property type="match status" value="1"/>
</dbReference>
<dbReference type="InterPro" id="IPR052763">
    <property type="entry name" value="DnaJ_C4"/>
</dbReference>
<dbReference type="InterPro" id="IPR001623">
    <property type="entry name" value="DnaJ_domain"/>
</dbReference>
<accession>A0A4Y3VQP8</accession>
<dbReference type="PRINTS" id="PR00625">
    <property type="entry name" value="JDOMAIN"/>
</dbReference>
<feature type="domain" description="J" evidence="2">
    <location>
        <begin position="7"/>
        <end position="72"/>
    </location>
</feature>
<proteinExistence type="predicted"/>
<dbReference type="SUPFAM" id="SSF46565">
    <property type="entry name" value="Chaperone J-domain"/>
    <property type="match status" value="1"/>
</dbReference>
<sequence>MAEPARDHYAVLGVEPTASARQITSAFRRLVRALHPDTNPDRTTADDRLTEVMDAYGTLHDPALRAAYDAHRTRRTPQKPPGRPIPVRVTRTTAPRTSDVWDLLWQWTNRW</sequence>
<dbReference type="SMART" id="SM00271">
    <property type="entry name" value="DnaJ"/>
    <property type="match status" value="1"/>
</dbReference>
<dbReference type="Pfam" id="PF00226">
    <property type="entry name" value="DnaJ"/>
    <property type="match status" value="1"/>
</dbReference>
<evidence type="ECO:0000313" key="3">
    <source>
        <dbReference type="EMBL" id="GEC09187.1"/>
    </source>
</evidence>
<comment type="caution">
    <text evidence="3">The sequence shown here is derived from an EMBL/GenBank/DDBJ whole genome shotgun (WGS) entry which is preliminary data.</text>
</comment>
<dbReference type="Gene3D" id="1.10.287.110">
    <property type="entry name" value="DnaJ domain"/>
    <property type="match status" value="1"/>
</dbReference>
<evidence type="ECO:0000313" key="4">
    <source>
        <dbReference type="Proteomes" id="UP000317881"/>
    </source>
</evidence>
<dbReference type="Proteomes" id="UP000317881">
    <property type="component" value="Unassembled WGS sequence"/>
</dbReference>
<evidence type="ECO:0000256" key="1">
    <source>
        <dbReference type="SAM" id="MobiDB-lite"/>
    </source>
</evidence>
<dbReference type="EMBL" id="BJND01000066">
    <property type="protein sequence ID" value="GEC09187.1"/>
    <property type="molecule type" value="Genomic_DNA"/>
</dbReference>
<organism evidence="3 4">
    <name type="scientific">Streptomyces spinoverrucosus</name>
    <dbReference type="NCBI Taxonomy" id="284043"/>
    <lineage>
        <taxon>Bacteria</taxon>
        <taxon>Bacillati</taxon>
        <taxon>Actinomycetota</taxon>
        <taxon>Actinomycetes</taxon>
        <taxon>Kitasatosporales</taxon>
        <taxon>Streptomycetaceae</taxon>
        <taxon>Streptomyces</taxon>
    </lineage>
</organism>
<keyword evidence="4" id="KW-1185">Reference proteome</keyword>
<protein>
    <recommendedName>
        <fullName evidence="2">J domain-containing protein</fullName>
    </recommendedName>
</protein>
<dbReference type="AlphaFoldDB" id="A0A4Y3VQP8"/>
<reference evidence="3 4" key="1">
    <citation type="submission" date="2019-06" db="EMBL/GenBank/DDBJ databases">
        <title>Whole genome shotgun sequence of Streptomyces spinoverrucosus NBRC 14228.</title>
        <authorList>
            <person name="Hosoyama A."/>
            <person name="Uohara A."/>
            <person name="Ohji S."/>
            <person name="Ichikawa N."/>
        </authorList>
    </citation>
    <scope>NUCLEOTIDE SEQUENCE [LARGE SCALE GENOMIC DNA]</scope>
    <source>
        <strain evidence="3 4">NBRC 14228</strain>
    </source>
</reference>
<dbReference type="OrthoDB" id="166297at2"/>
<dbReference type="PROSITE" id="PS50076">
    <property type="entry name" value="DNAJ_2"/>
    <property type="match status" value="1"/>
</dbReference>
<evidence type="ECO:0000259" key="2">
    <source>
        <dbReference type="PROSITE" id="PS50076"/>
    </source>
</evidence>